<organism evidence="2 3">
    <name type="scientific">Araneus ventricosus</name>
    <name type="common">Orbweaver spider</name>
    <name type="synonym">Epeira ventricosa</name>
    <dbReference type="NCBI Taxonomy" id="182803"/>
    <lineage>
        <taxon>Eukaryota</taxon>
        <taxon>Metazoa</taxon>
        <taxon>Ecdysozoa</taxon>
        <taxon>Arthropoda</taxon>
        <taxon>Chelicerata</taxon>
        <taxon>Arachnida</taxon>
        <taxon>Araneae</taxon>
        <taxon>Araneomorphae</taxon>
        <taxon>Entelegynae</taxon>
        <taxon>Araneoidea</taxon>
        <taxon>Araneidae</taxon>
        <taxon>Araneus</taxon>
    </lineage>
</organism>
<accession>A0A4Y2K6X7</accession>
<protein>
    <submittedName>
        <fullName evidence="2">Uncharacterized protein</fullName>
    </submittedName>
</protein>
<name>A0A4Y2K6X7_ARAVE</name>
<keyword evidence="3" id="KW-1185">Reference proteome</keyword>
<dbReference type="AlphaFoldDB" id="A0A4Y2K6X7"/>
<feature type="region of interest" description="Disordered" evidence="1">
    <location>
        <begin position="65"/>
        <end position="103"/>
    </location>
</feature>
<sequence>MYVLGNLGSLLPSGKILVSRRRVPVSKPDSSKEPPCVRAWCKLILTSPNVLQSVWCGSLKREAPAQASSSSSDHGSKLRDPSPKNSPHVAPKRDVNISKLNKN</sequence>
<dbReference type="EMBL" id="BGPR01004301">
    <property type="protein sequence ID" value="GBM98200.1"/>
    <property type="molecule type" value="Genomic_DNA"/>
</dbReference>
<gene>
    <name evidence="2" type="ORF">AVEN_268130_1</name>
</gene>
<reference evidence="2 3" key="1">
    <citation type="journal article" date="2019" name="Sci. Rep.">
        <title>Orb-weaving spider Araneus ventricosus genome elucidates the spidroin gene catalogue.</title>
        <authorList>
            <person name="Kono N."/>
            <person name="Nakamura H."/>
            <person name="Ohtoshi R."/>
            <person name="Moran D.A.P."/>
            <person name="Shinohara A."/>
            <person name="Yoshida Y."/>
            <person name="Fujiwara M."/>
            <person name="Mori M."/>
            <person name="Tomita M."/>
            <person name="Arakawa K."/>
        </authorList>
    </citation>
    <scope>NUCLEOTIDE SEQUENCE [LARGE SCALE GENOMIC DNA]</scope>
</reference>
<proteinExistence type="predicted"/>
<evidence type="ECO:0000256" key="1">
    <source>
        <dbReference type="SAM" id="MobiDB-lite"/>
    </source>
</evidence>
<dbReference type="Proteomes" id="UP000499080">
    <property type="component" value="Unassembled WGS sequence"/>
</dbReference>
<evidence type="ECO:0000313" key="2">
    <source>
        <dbReference type="EMBL" id="GBM98200.1"/>
    </source>
</evidence>
<evidence type="ECO:0000313" key="3">
    <source>
        <dbReference type="Proteomes" id="UP000499080"/>
    </source>
</evidence>
<comment type="caution">
    <text evidence="2">The sequence shown here is derived from an EMBL/GenBank/DDBJ whole genome shotgun (WGS) entry which is preliminary data.</text>
</comment>